<organism evidence="2 3">
    <name type="scientific">Aspergillus udagawae</name>
    <dbReference type="NCBI Taxonomy" id="91492"/>
    <lineage>
        <taxon>Eukaryota</taxon>
        <taxon>Fungi</taxon>
        <taxon>Dikarya</taxon>
        <taxon>Ascomycota</taxon>
        <taxon>Pezizomycotina</taxon>
        <taxon>Eurotiomycetes</taxon>
        <taxon>Eurotiomycetidae</taxon>
        <taxon>Eurotiales</taxon>
        <taxon>Aspergillaceae</taxon>
        <taxon>Aspergillus</taxon>
        <taxon>Aspergillus subgen. Fumigati</taxon>
    </lineage>
</organism>
<reference evidence="2 3" key="1">
    <citation type="submission" date="2020-01" db="EMBL/GenBank/DDBJ databases">
        <title>Draft genome sequence of Aspergillus udagawae IFM 46972.</title>
        <authorList>
            <person name="Takahashi H."/>
            <person name="Yaguchi T."/>
        </authorList>
    </citation>
    <scope>NUCLEOTIDE SEQUENCE [LARGE SCALE GENOMIC DNA]</scope>
    <source>
        <strain evidence="2 3">IFM 46972</strain>
    </source>
</reference>
<keyword evidence="1" id="KW-0812">Transmembrane</keyword>
<keyword evidence="1" id="KW-0472">Membrane</keyword>
<accession>A0A8H3N0K8</accession>
<evidence type="ECO:0000313" key="3">
    <source>
        <dbReference type="Proteomes" id="UP000465221"/>
    </source>
</evidence>
<keyword evidence="1" id="KW-1133">Transmembrane helix</keyword>
<dbReference type="AlphaFoldDB" id="A0A8H3N0K8"/>
<feature type="transmembrane region" description="Helical" evidence="1">
    <location>
        <begin position="20"/>
        <end position="40"/>
    </location>
</feature>
<gene>
    <name evidence="2" type="ORF">IFM46972_00937</name>
</gene>
<protein>
    <submittedName>
        <fullName evidence="2">Uncharacterized protein</fullName>
    </submittedName>
</protein>
<name>A0A8H3N0K8_9EURO</name>
<evidence type="ECO:0000313" key="2">
    <source>
        <dbReference type="EMBL" id="GFF24131.1"/>
    </source>
</evidence>
<dbReference type="Proteomes" id="UP000465221">
    <property type="component" value="Unassembled WGS sequence"/>
</dbReference>
<comment type="caution">
    <text evidence="2">The sequence shown here is derived from an EMBL/GenBank/DDBJ whole genome shotgun (WGS) entry which is preliminary data.</text>
</comment>
<proteinExistence type="predicted"/>
<evidence type="ECO:0000256" key="1">
    <source>
        <dbReference type="SAM" id="Phobius"/>
    </source>
</evidence>
<dbReference type="EMBL" id="BLKC01000004">
    <property type="protein sequence ID" value="GFF24131.1"/>
    <property type="molecule type" value="Genomic_DNA"/>
</dbReference>
<sequence length="59" mass="6168">MQEHGGGSCYVGMQVNYCGTVWTIAAMAGGAMLNAGYTFVIRNMYGETERVSGASLSPA</sequence>